<feature type="region of interest" description="Disordered" evidence="5">
    <location>
        <begin position="1955"/>
        <end position="2023"/>
    </location>
</feature>
<feature type="non-terminal residue" evidence="7">
    <location>
        <position position="1"/>
    </location>
</feature>
<dbReference type="GO" id="GO:0005794">
    <property type="term" value="C:Golgi apparatus"/>
    <property type="evidence" value="ECO:0007669"/>
    <property type="project" value="UniProtKB-SubCell"/>
</dbReference>
<dbReference type="GO" id="GO:0010256">
    <property type="term" value="P:endomembrane system organization"/>
    <property type="evidence" value="ECO:0007669"/>
    <property type="project" value="UniProtKB-ARBA"/>
</dbReference>
<comment type="subcellular location">
    <subcellularLocation>
        <location evidence="2">Endoplasmic reticulum-Golgi intermediate compartment</location>
    </subcellularLocation>
    <subcellularLocation>
        <location evidence="1">Golgi apparatus</location>
        <location evidence="1">cis-Golgi network</location>
    </subcellularLocation>
</comment>
<dbReference type="InterPro" id="IPR056604">
    <property type="entry name" value="GBF1-like_TPR"/>
</dbReference>
<feature type="region of interest" description="Disordered" evidence="5">
    <location>
        <begin position="219"/>
        <end position="308"/>
    </location>
</feature>
<dbReference type="PANTHER" id="PTHR10663">
    <property type="entry name" value="GUANYL-NUCLEOTIDE EXCHANGE FACTOR"/>
    <property type="match status" value="1"/>
</dbReference>
<feature type="compositionally biased region" description="Low complexity" evidence="5">
    <location>
        <begin position="1696"/>
        <end position="1717"/>
    </location>
</feature>
<sequence length="2023" mass="220466">SCPKQAEMAPINGISIVQGEIAYLVSHLRRDLRHSKHTHDDQVHMENLFEDFAALKDALNAVENLSDLDAETFLSPFLEVITAKATMGRVTGLAVTSINKFLSYELINVSTPNLTGVIEMIGVAVTHANFHGTDPGSNEAVLARILQVLRTLLVIPVGAHLSNATVYEIFKSCLHLCFEREVTELMRKTAEYQLMDMVQLLFARLPQLKDDLLTQQKLKAARRQQQQQEKQPAESASSNVTTAAVTNADSSASASAATAEPTASEKKRQETHHQQQQQVPASDQSVTDGASGGGVSGGGGSEFDTGSTPFIAKTFSELHKDFQDRQQDSCCIEIGEPAPKATAELSAAHQGEAVPKSTAELSAADQGEAVPKATAELSAADQGEAAEEAAEFSATLAASSRDRTVSLTEPAGQDQVDAAEESAIVSAPEASPSADVAEQPAAATVETEAETMAEEEVEESGLLQPLLPEKSKQPGDQLAKDYVNPKGIRFTAEPSDAKTAAPQSEDVSNAAAGAAGPAASSTLGVANTKRQLGPYGLLSVREIFKQLIANMNPHDRSNTDAKMETCLNLLAQAFEVAADSLEKCDCLLELVRNDLCKNLVFLLHFSGTSVFAASLRLGYLIFSSLRWHLKFQLELYLTRLMEIVTSEGNRVSFDHRELALESLVQLWRVPGFVAEVYLNYDCDLYCSTLFKDITELLSKNAFSTGGGIFSTHLLSLDALLTVIDCIEAHCNAAAAVSATKASASQKQPQQQQQQSQQLSLTQASLTTGYQAASAQAVAAAPASTISAMSSAMMSKTSVASADSCDVKELARRRERKKLLQQGAELFNRNPAKGLAFLGEHKLLYPNCPESVAAFLRENPSLDKKVLGEFISKKKLAPILRAFCRSFNFAGRRVDEALRDYLETFRLPGEAPLIQHVLEHFADHWHSANGHPFANEDAAYVLAYSVIMLNTDQHNANARKQNLPMTLDNFKRNLKGVNGGKDFDQDMLEAIYVTIKNDEIVMPSEQTGLVRDNYFWKLILRRGSTEQASFIRAPVGQLDLDLFNLIWGPTVAALSHVFDKTADEAIVVPKAISGFRKCAMISAHYGLTDVFDNIIISLCKFTGLLSSVESPDNIAVQFGGNIKAQLAAKTVCGLTHRHGDILREGWKNLLDCMLHLYKARLMPDSLVEVKDFIHPSGKIRLIKEETTNTNRQETGVFSSLYMSLFSDTSSSRAALSEELAARQRAAECIRECQLEQLVQDTKFLRMDSLSELVKDLIFAVQDNYQSRDLLSDGHSYAVLDEDACVFYFELLMQVLLQNRDRLGPLWSSVRSYFYNVLIGSTESSFLLERSIVGLIRLGHRLLHREDMSAQVFSCLRLLILAKPSILHSVCRQVVYGLHDLINTHAQSVHSEADWRILFALLEVCGAGALPSLVYRAEVASSLPEGFGPAVQQQQIGVEADLASSDGRASPASTNADRPSGRGYTSDSELYDANKRVGSGGGSGGDRDVRMDPSTGSWVLVDRDMSASAQDVSGPASSAGSSAGATAAAAATVAAGTGGYDGQRSDSSPLVHQVMQNCPPVNQYSIAMQEDLRHHDTKALVRACETLSFVIRDSAHVTPANFESCIHALRVFIEASLHGGRSRRRSFRSQLHQRMQERRMAAAAAAAAAERDRLAGGAGLGPGGLSHSASQLQHQQALLQKKQRQHQQQRQQGKQRQRAAAAAAAAAAAVDDSSDLSDLGEGGEGGHSAEDTYHSVSVQLLDLMHTLHIRVATIFKSWSPQEKSSDCSVSCAYLWDTCWCPLLQGMARLCCDNRKPVRMQALTYLQRSLLFHDLRSLTPGQWEMCFNKVLFPLLSTLLEAPVNPSDPAGTEETRVRASTLLCKVFLMHLSPLLNLPTFTALWLTILDFMEKYIRADKSELLIEAIPESLKNMLLVMDNACILRQSRLWDLTWHRIGAFLPSLMEELFPQPKEVVTEVVENQPTKSPPSATVAPPASADSPEAAGQQQQPAAVPKLVPPAAEQQEPEQQSLLQQQQKFSAGVVQQL</sequence>
<evidence type="ECO:0000256" key="2">
    <source>
        <dbReference type="ARBA" id="ARBA00004399"/>
    </source>
</evidence>
<dbReference type="InterPro" id="IPR032691">
    <property type="entry name" value="Mon2/Sec7/BIG1-like_HUS"/>
</dbReference>
<dbReference type="Pfam" id="PF01369">
    <property type="entry name" value="Sec7"/>
    <property type="match status" value="1"/>
</dbReference>
<feature type="compositionally biased region" description="Acidic residues" evidence="5">
    <location>
        <begin position="447"/>
        <end position="459"/>
    </location>
</feature>
<dbReference type="FunFam" id="1.10.1000.11:FF:000007">
    <property type="entry name" value="Golgi-specific brefeldin A-resistance guanine nucleotide exchange factor 1"/>
    <property type="match status" value="1"/>
</dbReference>
<evidence type="ECO:0000256" key="3">
    <source>
        <dbReference type="ARBA" id="ARBA00022448"/>
    </source>
</evidence>
<feature type="region of interest" description="Disordered" evidence="5">
    <location>
        <begin position="494"/>
        <end position="513"/>
    </location>
</feature>
<dbReference type="EMBL" id="NIVC01003471">
    <property type="protein sequence ID" value="PAA51279.1"/>
    <property type="molecule type" value="Genomic_DNA"/>
</dbReference>
<name>A0A267DRS2_9PLAT</name>
<feature type="region of interest" description="Disordered" evidence="5">
    <location>
        <begin position="1439"/>
        <end position="1492"/>
    </location>
</feature>
<evidence type="ECO:0000256" key="5">
    <source>
        <dbReference type="SAM" id="MobiDB-lite"/>
    </source>
</evidence>
<keyword evidence="4" id="KW-0333">Golgi apparatus</keyword>
<dbReference type="STRING" id="282301.A0A267DRS2"/>
<evidence type="ECO:0000313" key="8">
    <source>
        <dbReference type="Proteomes" id="UP000215902"/>
    </source>
</evidence>
<dbReference type="SMART" id="SM00222">
    <property type="entry name" value="Sec7"/>
    <property type="match status" value="1"/>
</dbReference>
<feature type="compositionally biased region" description="Low complexity" evidence="5">
    <location>
        <begin position="1663"/>
        <end position="1678"/>
    </location>
</feature>
<feature type="compositionally biased region" description="Low complexity" evidence="5">
    <location>
        <begin position="436"/>
        <end position="446"/>
    </location>
</feature>
<dbReference type="GO" id="GO:0032012">
    <property type="term" value="P:regulation of ARF protein signal transduction"/>
    <property type="evidence" value="ECO:0007669"/>
    <property type="project" value="InterPro"/>
</dbReference>
<feature type="region of interest" description="Disordered" evidence="5">
    <location>
        <begin position="342"/>
        <end position="480"/>
    </location>
</feature>
<dbReference type="InterPro" id="IPR023394">
    <property type="entry name" value="Sec7_C_sf"/>
</dbReference>
<dbReference type="InterPro" id="IPR000904">
    <property type="entry name" value="Sec7_dom"/>
</dbReference>
<evidence type="ECO:0000256" key="4">
    <source>
        <dbReference type="ARBA" id="ARBA00023034"/>
    </source>
</evidence>
<feature type="compositionally biased region" description="Gly residues" evidence="5">
    <location>
        <begin position="290"/>
        <end position="301"/>
    </location>
</feature>
<comment type="caution">
    <text evidence="7">The sequence shown here is derived from an EMBL/GenBank/DDBJ whole genome shotgun (WGS) entry which is preliminary data.</text>
</comment>
<feature type="compositionally biased region" description="Low complexity" evidence="5">
    <location>
        <begin position="1960"/>
        <end position="2013"/>
    </location>
</feature>
<dbReference type="GO" id="GO:0005085">
    <property type="term" value="F:guanyl-nucleotide exchange factor activity"/>
    <property type="evidence" value="ECO:0007669"/>
    <property type="project" value="InterPro"/>
</dbReference>
<dbReference type="CDD" id="cd00171">
    <property type="entry name" value="Sec7"/>
    <property type="match status" value="1"/>
</dbReference>
<dbReference type="Gene3D" id="1.10.1000.11">
    <property type="entry name" value="Arf Nucleotide-binding Site Opener,domain 2"/>
    <property type="match status" value="1"/>
</dbReference>
<accession>A0A267DRS2</accession>
<dbReference type="InterPro" id="IPR035999">
    <property type="entry name" value="Sec7_dom_sf"/>
</dbReference>
<dbReference type="Pfam" id="PF23325">
    <property type="entry name" value="TPR_28"/>
    <property type="match status" value="1"/>
</dbReference>
<evidence type="ECO:0000259" key="6">
    <source>
        <dbReference type="PROSITE" id="PS50190"/>
    </source>
</evidence>
<feature type="domain" description="SEC7" evidence="6">
    <location>
        <begin position="808"/>
        <end position="997"/>
    </location>
</feature>
<gene>
    <name evidence="7" type="ORF">BOX15_Mlig008013g1</name>
</gene>
<feature type="compositionally biased region" description="Basic residues" evidence="5">
    <location>
        <begin position="1679"/>
        <end position="1695"/>
    </location>
</feature>
<feature type="compositionally biased region" description="Low complexity" evidence="5">
    <location>
        <begin position="219"/>
        <end position="262"/>
    </location>
</feature>
<keyword evidence="8" id="KW-1185">Reference proteome</keyword>
<keyword evidence="3" id="KW-0813">Transport</keyword>
<reference evidence="7 8" key="1">
    <citation type="submission" date="2017-06" db="EMBL/GenBank/DDBJ databases">
        <title>A platform for efficient transgenesis in Macrostomum lignano, a flatworm model organism for stem cell research.</title>
        <authorList>
            <person name="Berezikov E."/>
        </authorList>
    </citation>
    <scope>NUCLEOTIDE SEQUENCE [LARGE SCALE GENOMIC DNA]</scope>
    <source>
        <strain evidence="7">DV1</strain>
        <tissue evidence="7">Whole organism</tissue>
    </source>
</reference>
<dbReference type="PROSITE" id="PS50190">
    <property type="entry name" value="SEC7"/>
    <property type="match status" value="1"/>
</dbReference>
<dbReference type="PANTHER" id="PTHR10663:SF388">
    <property type="entry name" value="GOLGI-SPECIFIC BREFELDIN A-RESISTANCE GUANINE NUCLEOTIDE EXCHANGE FACTOR 1"/>
    <property type="match status" value="1"/>
</dbReference>
<organism evidence="7 8">
    <name type="scientific">Macrostomum lignano</name>
    <dbReference type="NCBI Taxonomy" id="282301"/>
    <lineage>
        <taxon>Eukaryota</taxon>
        <taxon>Metazoa</taxon>
        <taxon>Spiralia</taxon>
        <taxon>Lophotrochozoa</taxon>
        <taxon>Platyhelminthes</taxon>
        <taxon>Rhabditophora</taxon>
        <taxon>Macrostomorpha</taxon>
        <taxon>Macrostomida</taxon>
        <taxon>Macrostomidae</taxon>
        <taxon>Macrostomum</taxon>
    </lineage>
</organism>
<protein>
    <recommendedName>
        <fullName evidence="6">SEC7 domain-containing protein</fullName>
    </recommendedName>
</protein>
<dbReference type="GO" id="GO:0016197">
    <property type="term" value="P:endosomal transport"/>
    <property type="evidence" value="ECO:0007669"/>
    <property type="project" value="UniProtKB-ARBA"/>
</dbReference>
<dbReference type="SUPFAM" id="SSF48425">
    <property type="entry name" value="Sec7 domain"/>
    <property type="match status" value="1"/>
</dbReference>
<feature type="compositionally biased region" description="Polar residues" evidence="5">
    <location>
        <begin position="1449"/>
        <end position="1466"/>
    </location>
</feature>
<proteinExistence type="predicted"/>
<dbReference type="Pfam" id="PF12783">
    <property type="entry name" value="Sec7-like_HUS"/>
    <property type="match status" value="1"/>
</dbReference>
<evidence type="ECO:0000256" key="1">
    <source>
        <dbReference type="ARBA" id="ARBA00004222"/>
    </source>
</evidence>
<evidence type="ECO:0000313" key="7">
    <source>
        <dbReference type="EMBL" id="PAA51279.1"/>
    </source>
</evidence>
<dbReference type="Gene3D" id="1.10.220.20">
    <property type="match status" value="1"/>
</dbReference>
<dbReference type="GO" id="GO:0005793">
    <property type="term" value="C:endoplasmic reticulum-Golgi intermediate compartment"/>
    <property type="evidence" value="ECO:0007669"/>
    <property type="project" value="UniProtKB-SubCell"/>
</dbReference>
<feature type="region of interest" description="Disordered" evidence="5">
    <location>
        <begin position="1620"/>
        <end position="1726"/>
    </location>
</feature>
<feature type="compositionally biased region" description="Basic and acidic residues" evidence="5">
    <location>
        <begin position="263"/>
        <end position="273"/>
    </location>
</feature>
<dbReference type="OrthoDB" id="10258608at2759"/>
<dbReference type="Proteomes" id="UP000215902">
    <property type="component" value="Unassembled WGS sequence"/>
</dbReference>